<evidence type="ECO:0000313" key="8">
    <source>
        <dbReference type="Proteomes" id="UP000004474"/>
    </source>
</evidence>
<dbReference type="SMART" id="SM00422">
    <property type="entry name" value="HTH_MERR"/>
    <property type="match status" value="1"/>
</dbReference>
<dbReference type="InterPro" id="IPR000551">
    <property type="entry name" value="MerR-type_HTH_dom"/>
</dbReference>
<dbReference type="InterPro" id="IPR047057">
    <property type="entry name" value="MerR_fam"/>
</dbReference>
<keyword evidence="4" id="KW-0812">Transmembrane</keyword>
<evidence type="ECO:0000256" key="3">
    <source>
        <dbReference type="ARBA" id="ARBA00023163"/>
    </source>
</evidence>
<dbReference type="Proteomes" id="UP000288711">
    <property type="component" value="Unassembled WGS sequence"/>
</dbReference>
<dbReference type="PATRIC" id="fig|1210046.3.peg.2731"/>
<evidence type="ECO:0000256" key="4">
    <source>
        <dbReference type="SAM" id="Phobius"/>
    </source>
</evidence>
<dbReference type="InterPro" id="IPR009061">
    <property type="entry name" value="DNA-bd_dom_put_sf"/>
</dbReference>
<dbReference type="RefSeq" id="WP_007929224.1">
    <property type="nucleotide sequence ID" value="NZ_ALWX01000072.1"/>
</dbReference>
<dbReference type="PANTHER" id="PTHR30204:SF94">
    <property type="entry name" value="HEAVY METAL-DEPENDENT TRANSCRIPTIONAL REGULATOR HI_0293-RELATED"/>
    <property type="match status" value="1"/>
</dbReference>
<dbReference type="eggNOG" id="COG0789">
    <property type="taxonomic scope" value="Bacteria"/>
</dbReference>
<keyword evidence="4" id="KW-1133">Transmembrane helix</keyword>
<protein>
    <submittedName>
        <fullName evidence="7">Heavy metal-responsive transcriptional regulator</fullName>
    </submittedName>
    <submittedName>
        <fullName evidence="6">Regulatory protein, MerR</fullName>
    </submittedName>
</protein>
<dbReference type="AlphaFoldDB" id="K1DZI3"/>
<dbReference type="Proteomes" id="UP000004474">
    <property type="component" value="Unassembled WGS sequence"/>
</dbReference>
<accession>K1DZI3</accession>
<organism evidence="6 8">
    <name type="scientific">Janibacter hoylei PVAS-1</name>
    <dbReference type="NCBI Taxonomy" id="1210046"/>
    <lineage>
        <taxon>Bacteria</taxon>
        <taxon>Bacillati</taxon>
        <taxon>Actinomycetota</taxon>
        <taxon>Actinomycetes</taxon>
        <taxon>Micrococcales</taxon>
        <taxon>Intrasporangiaceae</taxon>
        <taxon>Janibacter</taxon>
    </lineage>
</organism>
<feature type="transmembrane region" description="Helical" evidence="4">
    <location>
        <begin position="12"/>
        <end position="31"/>
    </location>
</feature>
<dbReference type="EMBL" id="PIPF01000015">
    <property type="protein sequence ID" value="RWU81468.1"/>
    <property type="molecule type" value="Genomic_DNA"/>
</dbReference>
<keyword evidence="2" id="KW-0238">DNA-binding</keyword>
<reference evidence="6 8" key="2">
    <citation type="journal article" date="2012" name="J. Bacteriol.">
        <title>Genome Sequence of Janibacter hoylei MTCC8307, Isolated from the Stratospheric Air.</title>
        <authorList>
            <person name="Pawar S.P."/>
            <person name="Dhotre D.P."/>
            <person name="Shetty S.A."/>
            <person name="Chowdhury S.P."/>
            <person name="Chaudhari B.L."/>
            <person name="Shouche Y.S."/>
        </authorList>
    </citation>
    <scope>NUCLEOTIDE SEQUENCE [LARGE SCALE GENOMIC DNA]</scope>
    <source>
        <strain evidence="6 8">PVAS-1</strain>
    </source>
</reference>
<proteinExistence type="predicted"/>
<reference evidence="7 9" key="1">
    <citation type="journal article" date="2009" name="Int. J. Syst. Evol. Microbiol.">
        <title>Janibacter hoylei sp. nov., Bacillus isronensis sp. nov. and Bacillus aryabhattai sp. nov., isolated from cryotubes used for collecting air from the upper atmosphere.</title>
        <authorList>
            <person name="Shivaji S."/>
            <person name="Chaturvedi P."/>
            <person name="Begum Z."/>
            <person name="Pindi P.K."/>
            <person name="Manorama R."/>
            <person name="Padmanaban D.A."/>
            <person name="Shouche Y.S."/>
            <person name="Pawar S."/>
            <person name="Vaishampayan P."/>
            <person name="Dutt C.B."/>
            <person name="Datta G.N."/>
            <person name="Manchanda R.K."/>
            <person name="Rao U.R."/>
            <person name="Bhargava P.M."/>
            <person name="Narlikar J.V."/>
        </authorList>
    </citation>
    <scope>NUCLEOTIDE SEQUENCE [LARGE SCALE GENOMIC DNA]</scope>
    <source>
        <strain evidence="7 9">PVAS-1</strain>
    </source>
</reference>
<name>K1DZI3_9MICO</name>
<evidence type="ECO:0000259" key="5">
    <source>
        <dbReference type="PROSITE" id="PS50937"/>
    </source>
</evidence>
<reference evidence="7" key="3">
    <citation type="submission" date="2017-11" db="EMBL/GenBank/DDBJ databases">
        <authorList>
            <person name="Seuylemezian A."/>
            <person name="Cooper K."/>
            <person name="Vaishampayan P."/>
        </authorList>
    </citation>
    <scope>NUCLEOTIDE SEQUENCE</scope>
    <source>
        <strain evidence="7">PVAS-1</strain>
    </source>
</reference>
<comment type="caution">
    <text evidence="6">The sequence shown here is derived from an EMBL/GenBank/DDBJ whole genome shotgun (WGS) entry which is preliminary data.</text>
</comment>
<dbReference type="InterPro" id="IPR015358">
    <property type="entry name" value="Tscrpt_reg_MerR_DNA-bd"/>
</dbReference>
<dbReference type="SUPFAM" id="SSF46955">
    <property type="entry name" value="Putative DNA-binding domain"/>
    <property type="match status" value="1"/>
</dbReference>
<keyword evidence="1" id="KW-0805">Transcription regulation</keyword>
<dbReference type="EMBL" id="ALWX01000072">
    <property type="protein sequence ID" value="EKA60181.1"/>
    <property type="molecule type" value="Genomic_DNA"/>
</dbReference>
<dbReference type="PROSITE" id="PS50937">
    <property type="entry name" value="HTH_MERR_2"/>
    <property type="match status" value="1"/>
</dbReference>
<evidence type="ECO:0000256" key="2">
    <source>
        <dbReference type="ARBA" id="ARBA00023125"/>
    </source>
</evidence>
<keyword evidence="9" id="KW-1185">Reference proteome</keyword>
<keyword evidence="4" id="KW-0472">Membrane</keyword>
<feature type="domain" description="HTH merR-type" evidence="5">
    <location>
        <begin position="43"/>
        <end position="104"/>
    </location>
</feature>
<dbReference type="PANTHER" id="PTHR30204">
    <property type="entry name" value="REDOX-CYCLING DRUG-SENSING TRANSCRIPTIONAL ACTIVATOR SOXR"/>
    <property type="match status" value="1"/>
</dbReference>
<dbReference type="GO" id="GO:0003677">
    <property type="term" value="F:DNA binding"/>
    <property type="evidence" value="ECO:0007669"/>
    <property type="project" value="UniProtKB-KW"/>
</dbReference>
<dbReference type="OrthoDB" id="9802039at2"/>
<dbReference type="Gene3D" id="1.10.1660.10">
    <property type="match status" value="1"/>
</dbReference>
<dbReference type="GO" id="GO:0003700">
    <property type="term" value="F:DNA-binding transcription factor activity"/>
    <property type="evidence" value="ECO:0007669"/>
    <property type="project" value="InterPro"/>
</dbReference>
<evidence type="ECO:0000256" key="1">
    <source>
        <dbReference type="ARBA" id="ARBA00023015"/>
    </source>
</evidence>
<evidence type="ECO:0000313" key="9">
    <source>
        <dbReference type="Proteomes" id="UP000288711"/>
    </source>
</evidence>
<evidence type="ECO:0000313" key="7">
    <source>
        <dbReference type="EMBL" id="RWU81468.1"/>
    </source>
</evidence>
<dbReference type="Pfam" id="PF09278">
    <property type="entry name" value="MerR-DNA-bind"/>
    <property type="match status" value="1"/>
</dbReference>
<gene>
    <name evidence="6" type="ORF">B277_14224</name>
    <name evidence="7" type="ORF">CWN80_14765</name>
</gene>
<keyword evidence="3" id="KW-0804">Transcription</keyword>
<sequence length="164" mass="18190">MPEALHASPPWVLILAFVGGGVFFIGIERLIDLIKGRLRGWEEASGTTTKTIRYYEANALLPPAARTTGGYRDFPPEIIARLDFIRRGRTAGLRLTNIREVLDIRDAGRTPCQHVHSLLAERLANLDDQIGALQGLRATVSQLHENVAFDEPDTNDAGQVCRYL</sequence>
<dbReference type="STRING" id="1210046.B277_14224"/>
<dbReference type="Pfam" id="PF00376">
    <property type="entry name" value="MerR"/>
    <property type="match status" value="1"/>
</dbReference>
<evidence type="ECO:0000313" key="6">
    <source>
        <dbReference type="EMBL" id="EKA60181.1"/>
    </source>
</evidence>